<evidence type="ECO:0000313" key="3">
    <source>
        <dbReference type="Proteomes" id="UP000824005"/>
    </source>
</evidence>
<gene>
    <name evidence="2" type="ORF">H9830_11905</name>
</gene>
<feature type="compositionally biased region" description="Polar residues" evidence="1">
    <location>
        <begin position="1"/>
        <end position="11"/>
    </location>
</feature>
<sequence length="59" mass="6890">MTEYWYNTRTGQVEEGKQSLGIERVGPFTSREEAANAPELMQQRAEAWAEEEAEEERNR</sequence>
<feature type="compositionally biased region" description="Acidic residues" evidence="1">
    <location>
        <begin position="48"/>
        <end position="59"/>
    </location>
</feature>
<evidence type="ECO:0000313" key="2">
    <source>
        <dbReference type="EMBL" id="HIY66967.1"/>
    </source>
</evidence>
<accession>A0A9D1YWC6</accession>
<proteinExistence type="predicted"/>
<dbReference type="Proteomes" id="UP000824005">
    <property type="component" value="Unassembled WGS sequence"/>
</dbReference>
<dbReference type="EMBL" id="DXDC01000359">
    <property type="protein sequence ID" value="HIY66967.1"/>
    <property type="molecule type" value="Genomic_DNA"/>
</dbReference>
<organism evidence="2 3">
    <name type="scientific">Candidatus Agrococcus pullicola</name>
    <dbReference type="NCBI Taxonomy" id="2838429"/>
    <lineage>
        <taxon>Bacteria</taxon>
        <taxon>Bacillati</taxon>
        <taxon>Actinomycetota</taxon>
        <taxon>Actinomycetes</taxon>
        <taxon>Micrococcales</taxon>
        <taxon>Microbacteriaceae</taxon>
        <taxon>Agrococcus</taxon>
    </lineage>
</organism>
<name>A0A9D1YWC6_9MICO</name>
<reference evidence="2" key="2">
    <citation type="submission" date="2021-04" db="EMBL/GenBank/DDBJ databases">
        <authorList>
            <person name="Gilroy R."/>
        </authorList>
    </citation>
    <scope>NUCLEOTIDE SEQUENCE</scope>
    <source>
        <strain evidence="2">ChiGjej1B1-98</strain>
    </source>
</reference>
<protein>
    <submittedName>
        <fullName evidence="2">SPOR domain-containing protein</fullName>
    </submittedName>
</protein>
<feature type="region of interest" description="Disordered" evidence="1">
    <location>
        <begin position="1"/>
        <end position="59"/>
    </location>
</feature>
<reference evidence="2" key="1">
    <citation type="journal article" date="2021" name="PeerJ">
        <title>Extensive microbial diversity within the chicken gut microbiome revealed by metagenomics and culture.</title>
        <authorList>
            <person name="Gilroy R."/>
            <person name="Ravi A."/>
            <person name="Getino M."/>
            <person name="Pursley I."/>
            <person name="Horton D.L."/>
            <person name="Alikhan N.F."/>
            <person name="Baker D."/>
            <person name="Gharbi K."/>
            <person name="Hall N."/>
            <person name="Watson M."/>
            <person name="Adriaenssens E.M."/>
            <person name="Foster-Nyarko E."/>
            <person name="Jarju S."/>
            <person name="Secka A."/>
            <person name="Antonio M."/>
            <person name="Oren A."/>
            <person name="Chaudhuri R.R."/>
            <person name="La Ragione R."/>
            <person name="Hildebrand F."/>
            <person name="Pallen M.J."/>
        </authorList>
    </citation>
    <scope>NUCLEOTIDE SEQUENCE</scope>
    <source>
        <strain evidence="2">ChiGjej1B1-98</strain>
    </source>
</reference>
<dbReference type="AlphaFoldDB" id="A0A9D1YWC6"/>
<evidence type="ECO:0000256" key="1">
    <source>
        <dbReference type="SAM" id="MobiDB-lite"/>
    </source>
</evidence>
<comment type="caution">
    <text evidence="2">The sequence shown here is derived from an EMBL/GenBank/DDBJ whole genome shotgun (WGS) entry which is preliminary data.</text>
</comment>